<gene>
    <name evidence="2" type="ORF">C7Y72_19015</name>
</gene>
<organism evidence="2 3">
    <name type="scientific">Paraconexibacter algicola</name>
    <dbReference type="NCBI Taxonomy" id="2133960"/>
    <lineage>
        <taxon>Bacteria</taxon>
        <taxon>Bacillati</taxon>
        <taxon>Actinomycetota</taxon>
        <taxon>Thermoleophilia</taxon>
        <taxon>Solirubrobacterales</taxon>
        <taxon>Paraconexibacteraceae</taxon>
        <taxon>Paraconexibacter</taxon>
    </lineage>
</organism>
<dbReference type="EMBL" id="PYYB01000003">
    <property type="protein sequence ID" value="PTL55722.1"/>
    <property type="molecule type" value="Genomic_DNA"/>
</dbReference>
<protein>
    <recommendedName>
        <fullName evidence="1">Methyltransferase type 11 domain-containing protein</fullName>
    </recommendedName>
</protein>
<dbReference type="RefSeq" id="WP_107570765.1">
    <property type="nucleotide sequence ID" value="NZ_PYYB01000003.1"/>
</dbReference>
<dbReference type="AlphaFoldDB" id="A0A2T4UE78"/>
<dbReference type="OrthoDB" id="9805171at2"/>
<dbReference type="CDD" id="cd02440">
    <property type="entry name" value="AdoMet_MTases"/>
    <property type="match status" value="1"/>
</dbReference>
<dbReference type="SUPFAM" id="SSF53335">
    <property type="entry name" value="S-adenosyl-L-methionine-dependent methyltransferases"/>
    <property type="match status" value="1"/>
</dbReference>
<dbReference type="InterPro" id="IPR013216">
    <property type="entry name" value="Methyltransf_11"/>
</dbReference>
<feature type="domain" description="Methyltransferase type 11" evidence="1">
    <location>
        <begin position="48"/>
        <end position="142"/>
    </location>
</feature>
<reference evidence="2 3" key="1">
    <citation type="submission" date="2018-03" db="EMBL/GenBank/DDBJ databases">
        <title>Aquarubrobacter algicola gen. nov., sp. nov., a novel actinobacterium isolated from shallow eutrophic lake during the end of cyanobacterial harmful algal blooms.</title>
        <authorList>
            <person name="Chun S.J."/>
        </authorList>
    </citation>
    <scope>NUCLEOTIDE SEQUENCE [LARGE SCALE GENOMIC DNA]</scope>
    <source>
        <strain evidence="2 3">Seoho-28</strain>
    </source>
</reference>
<comment type="caution">
    <text evidence="2">The sequence shown here is derived from an EMBL/GenBank/DDBJ whole genome shotgun (WGS) entry which is preliminary data.</text>
</comment>
<evidence type="ECO:0000313" key="2">
    <source>
        <dbReference type="EMBL" id="PTL55722.1"/>
    </source>
</evidence>
<evidence type="ECO:0000259" key="1">
    <source>
        <dbReference type="Pfam" id="PF08241"/>
    </source>
</evidence>
<dbReference type="Gene3D" id="3.40.50.150">
    <property type="entry name" value="Vaccinia Virus protein VP39"/>
    <property type="match status" value="1"/>
</dbReference>
<proteinExistence type="predicted"/>
<sequence>MSEEYEPDNLLDRRSSPRTLQLHYDWLFERERRLVGRRLDLDAGGDVLSVGCGWHPGRHLFPAPAWRLTANDLDAARAEWVVQDGRADAAAPGAAGELHDLPDASFDVVLYRLVLHHIVFQGPLDPVFAEAARLLRPGGTAIAVEPGLWHPVGAGLALANRVGLGTRIHGTPDDVPLSPRGLARHARRAGLQPELHALTYSWRRLPPRLQRALHGADRAVGSIPPAARFGHTLLLLAHKPRA</sequence>
<dbReference type="GO" id="GO:0008757">
    <property type="term" value="F:S-adenosylmethionine-dependent methyltransferase activity"/>
    <property type="evidence" value="ECO:0007669"/>
    <property type="project" value="InterPro"/>
</dbReference>
<evidence type="ECO:0000313" key="3">
    <source>
        <dbReference type="Proteomes" id="UP000240739"/>
    </source>
</evidence>
<dbReference type="Proteomes" id="UP000240739">
    <property type="component" value="Unassembled WGS sequence"/>
</dbReference>
<keyword evidence="3" id="KW-1185">Reference proteome</keyword>
<accession>A0A2T4UE78</accession>
<name>A0A2T4UE78_9ACTN</name>
<dbReference type="InterPro" id="IPR029063">
    <property type="entry name" value="SAM-dependent_MTases_sf"/>
</dbReference>
<dbReference type="Pfam" id="PF08241">
    <property type="entry name" value="Methyltransf_11"/>
    <property type="match status" value="1"/>
</dbReference>